<dbReference type="Proteomes" id="UP001652264">
    <property type="component" value="Unassembled WGS sequence"/>
</dbReference>
<accession>A0ABT2HDH8</accession>
<reference evidence="2 3" key="1">
    <citation type="submission" date="2022-08" db="EMBL/GenBank/DDBJ databases">
        <title>Taxonomy of Curtobacterium flaccumfaciens.</title>
        <authorList>
            <person name="Osdaghi E."/>
            <person name="Taghavi S.M."/>
            <person name="Hamidizade M."/>
            <person name="Abachi H."/>
            <person name="Fazliarab A."/>
            <person name="Baeyen S."/>
            <person name="Portier P."/>
            <person name="Van Vaerenbergh J."/>
            <person name="Jacques M.-A."/>
        </authorList>
    </citation>
    <scope>NUCLEOTIDE SEQUENCE [LARGE SCALE GENOMIC DNA]</scope>
    <source>
        <strain evidence="2 3">LMG8786T</strain>
    </source>
</reference>
<keyword evidence="3" id="KW-1185">Reference proteome</keyword>
<gene>
    <name evidence="2" type="ORF">NYQ28_01905</name>
</gene>
<name>A0ABT2HDH8_9MICO</name>
<dbReference type="EMBL" id="JANVAD010000001">
    <property type="protein sequence ID" value="MCS6521316.1"/>
    <property type="molecule type" value="Genomic_DNA"/>
</dbReference>
<feature type="compositionally biased region" description="Polar residues" evidence="1">
    <location>
        <begin position="47"/>
        <end position="65"/>
    </location>
</feature>
<organism evidence="2 3">
    <name type="scientific">Curtobacterium citreum</name>
    <dbReference type="NCBI Taxonomy" id="2036"/>
    <lineage>
        <taxon>Bacteria</taxon>
        <taxon>Bacillati</taxon>
        <taxon>Actinomycetota</taxon>
        <taxon>Actinomycetes</taxon>
        <taxon>Micrococcales</taxon>
        <taxon>Microbacteriaceae</taxon>
        <taxon>Curtobacterium</taxon>
    </lineage>
</organism>
<sequence length="117" mass="12222">MALRLLDDRRRPTKLTWIAGGTLALLAIGGVATAAGDEPSAVPSMTAAASTPTRETTQPSPTAPTRQAEHAPAAPLAEQVDAELKTAWGVTNFTDGLSGTEGHDPALLNWRISHLED</sequence>
<proteinExistence type="predicted"/>
<feature type="region of interest" description="Disordered" evidence="1">
    <location>
        <begin position="35"/>
        <end position="78"/>
    </location>
</feature>
<evidence type="ECO:0000313" key="2">
    <source>
        <dbReference type="EMBL" id="MCS6521316.1"/>
    </source>
</evidence>
<evidence type="ECO:0000256" key="1">
    <source>
        <dbReference type="SAM" id="MobiDB-lite"/>
    </source>
</evidence>
<comment type="caution">
    <text evidence="2">The sequence shown here is derived from an EMBL/GenBank/DDBJ whole genome shotgun (WGS) entry which is preliminary data.</text>
</comment>
<protein>
    <submittedName>
        <fullName evidence="2">Uncharacterized protein</fullName>
    </submittedName>
</protein>
<evidence type="ECO:0000313" key="3">
    <source>
        <dbReference type="Proteomes" id="UP001652264"/>
    </source>
</evidence>
<dbReference type="RefSeq" id="WP_141861681.1">
    <property type="nucleotide sequence ID" value="NZ_BMNV01000004.1"/>
</dbReference>